<reference evidence="3" key="1">
    <citation type="journal article" date="2015" name="Proc. Natl. Acad. Sci. U.S.A.">
        <title>Genome sequence of the Asian Tiger mosquito, Aedes albopictus, reveals insights into its biology, genetics, and evolution.</title>
        <authorList>
            <person name="Chen X.G."/>
            <person name="Jiang X."/>
            <person name="Gu J."/>
            <person name="Xu M."/>
            <person name="Wu Y."/>
            <person name="Deng Y."/>
            <person name="Zhang C."/>
            <person name="Bonizzoni M."/>
            <person name="Dermauw W."/>
            <person name="Vontas J."/>
            <person name="Armbruster P."/>
            <person name="Huang X."/>
            <person name="Yang Y."/>
            <person name="Zhang H."/>
            <person name="He W."/>
            <person name="Peng H."/>
            <person name="Liu Y."/>
            <person name="Wu K."/>
            <person name="Chen J."/>
            <person name="Lirakis M."/>
            <person name="Topalis P."/>
            <person name="Van Leeuwen T."/>
            <person name="Hall A.B."/>
            <person name="Jiang X."/>
            <person name="Thorpe C."/>
            <person name="Mueller R.L."/>
            <person name="Sun C."/>
            <person name="Waterhouse R.M."/>
            <person name="Yan G."/>
            <person name="Tu Z.J."/>
            <person name="Fang X."/>
            <person name="James A.A."/>
        </authorList>
    </citation>
    <scope>NUCLEOTIDE SEQUENCE [LARGE SCALE GENOMIC DNA]</scope>
    <source>
        <strain evidence="3">Foshan</strain>
    </source>
</reference>
<evidence type="ECO:0000256" key="1">
    <source>
        <dbReference type="SAM" id="MobiDB-lite"/>
    </source>
</evidence>
<dbReference type="SMART" id="SM00696">
    <property type="entry name" value="DM9"/>
    <property type="match status" value="2"/>
</dbReference>
<dbReference type="PANTHER" id="PTHR31649:SF10">
    <property type="entry name" value="IP19903P-RELATED"/>
    <property type="match status" value="1"/>
</dbReference>
<evidence type="ECO:0000313" key="2">
    <source>
        <dbReference type="EnsemblMetazoa" id="AALFPA23_001259.P38477"/>
    </source>
</evidence>
<keyword evidence="3" id="KW-1185">Reference proteome</keyword>
<dbReference type="EnsemblMetazoa" id="AALFPA23_001259.R38477">
    <property type="protein sequence ID" value="AALFPA23_001259.P38477"/>
    <property type="gene ID" value="AALFPA23_001259"/>
</dbReference>
<proteinExistence type="predicted"/>
<feature type="region of interest" description="Disordered" evidence="1">
    <location>
        <begin position="22"/>
        <end position="73"/>
    </location>
</feature>
<name>A0ABM1XNC5_AEDAL</name>
<evidence type="ECO:0000313" key="3">
    <source>
        <dbReference type="Proteomes" id="UP000069940"/>
    </source>
</evidence>
<reference evidence="2" key="2">
    <citation type="submission" date="2025-05" db="UniProtKB">
        <authorList>
            <consortium name="EnsemblMetazoa"/>
        </authorList>
    </citation>
    <scope>IDENTIFICATION</scope>
    <source>
        <strain evidence="2">Foshan</strain>
    </source>
</reference>
<sequence>MTGQPPPIGFIHGYLRNDQPSGYELSYGYPPVPTEPIQHHPSPPPKQECDELPPPSPSSSSSSSDDDDNEKTHSQTEFVFQDDLIGGCWQHCNVEGPFPTNMVRAGVDADGSVIFAGRAFHEGEMIPAKVIPSKNACYICFGGEEILKEDFEVLRQGDFVWEFAANGVVPEGAVKMGATVDGEPLYMGRALHCGTQTPGKVHSSHGCLYIPFEGAEISHAEYEVLCLK</sequence>
<dbReference type="GeneID" id="109420225"/>
<dbReference type="PANTHER" id="PTHR31649">
    <property type="entry name" value="AGAP009604-PA"/>
    <property type="match status" value="1"/>
</dbReference>
<protein>
    <submittedName>
        <fullName evidence="2">Uncharacterized protein</fullName>
    </submittedName>
</protein>
<dbReference type="InterPro" id="IPR006616">
    <property type="entry name" value="DM9_repeat"/>
</dbReference>
<dbReference type="Proteomes" id="UP000069940">
    <property type="component" value="Unassembled WGS sequence"/>
</dbReference>
<accession>A0ABM1XNC5</accession>
<feature type="compositionally biased region" description="Pro residues" evidence="1">
    <location>
        <begin position="41"/>
        <end position="57"/>
    </location>
</feature>
<dbReference type="Pfam" id="PF11901">
    <property type="entry name" value="DM9"/>
    <property type="match status" value="1"/>
</dbReference>
<organism evidence="2 3">
    <name type="scientific">Aedes albopictus</name>
    <name type="common">Asian tiger mosquito</name>
    <name type="synonym">Stegomyia albopicta</name>
    <dbReference type="NCBI Taxonomy" id="7160"/>
    <lineage>
        <taxon>Eukaryota</taxon>
        <taxon>Metazoa</taxon>
        <taxon>Ecdysozoa</taxon>
        <taxon>Arthropoda</taxon>
        <taxon>Hexapoda</taxon>
        <taxon>Insecta</taxon>
        <taxon>Pterygota</taxon>
        <taxon>Neoptera</taxon>
        <taxon>Endopterygota</taxon>
        <taxon>Diptera</taxon>
        <taxon>Nematocera</taxon>
        <taxon>Culicoidea</taxon>
        <taxon>Culicidae</taxon>
        <taxon>Culicinae</taxon>
        <taxon>Aedini</taxon>
        <taxon>Aedes</taxon>
        <taxon>Stegomyia</taxon>
    </lineage>
</organism>
<dbReference type="RefSeq" id="XP_062709780.1">
    <property type="nucleotide sequence ID" value="XM_062853796.1"/>
</dbReference>